<organism evidence="3 4">
    <name type="scientific">Klebsormidium nitens</name>
    <name type="common">Green alga</name>
    <name type="synonym">Ulothrix nitens</name>
    <dbReference type="NCBI Taxonomy" id="105231"/>
    <lineage>
        <taxon>Eukaryota</taxon>
        <taxon>Viridiplantae</taxon>
        <taxon>Streptophyta</taxon>
        <taxon>Klebsormidiophyceae</taxon>
        <taxon>Klebsormidiales</taxon>
        <taxon>Klebsormidiaceae</taxon>
        <taxon>Klebsormidium</taxon>
    </lineage>
</organism>
<evidence type="ECO:0000256" key="2">
    <source>
        <dbReference type="ARBA" id="ARBA00022737"/>
    </source>
</evidence>
<protein>
    <recommendedName>
        <fullName evidence="5">Kelch repeat protein</fullName>
    </recommendedName>
</protein>
<evidence type="ECO:0000313" key="3">
    <source>
        <dbReference type="EMBL" id="GAQ89330.1"/>
    </source>
</evidence>
<proteinExistence type="predicted"/>
<dbReference type="InterPro" id="IPR015915">
    <property type="entry name" value="Kelch-typ_b-propeller"/>
</dbReference>
<name>A0A1Y1IEJ2_KLENI</name>
<reference evidence="3 4" key="1">
    <citation type="journal article" date="2014" name="Nat. Commun.">
        <title>Klebsormidium flaccidum genome reveals primary factors for plant terrestrial adaptation.</title>
        <authorList>
            <person name="Hori K."/>
            <person name="Maruyama F."/>
            <person name="Fujisawa T."/>
            <person name="Togashi T."/>
            <person name="Yamamoto N."/>
            <person name="Seo M."/>
            <person name="Sato S."/>
            <person name="Yamada T."/>
            <person name="Mori H."/>
            <person name="Tajima N."/>
            <person name="Moriyama T."/>
            <person name="Ikeuchi M."/>
            <person name="Watanabe M."/>
            <person name="Wada H."/>
            <person name="Kobayashi K."/>
            <person name="Saito M."/>
            <person name="Masuda T."/>
            <person name="Sasaki-Sekimoto Y."/>
            <person name="Mashiguchi K."/>
            <person name="Awai K."/>
            <person name="Shimojima M."/>
            <person name="Masuda S."/>
            <person name="Iwai M."/>
            <person name="Nobusawa T."/>
            <person name="Narise T."/>
            <person name="Kondo S."/>
            <person name="Saito H."/>
            <person name="Sato R."/>
            <person name="Murakawa M."/>
            <person name="Ihara Y."/>
            <person name="Oshima-Yamada Y."/>
            <person name="Ohtaka K."/>
            <person name="Satoh M."/>
            <person name="Sonobe K."/>
            <person name="Ishii M."/>
            <person name="Ohtani R."/>
            <person name="Kanamori-Sato M."/>
            <person name="Honoki R."/>
            <person name="Miyazaki D."/>
            <person name="Mochizuki H."/>
            <person name="Umetsu J."/>
            <person name="Higashi K."/>
            <person name="Shibata D."/>
            <person name="Kamiya Y."/>
            <person name="Sato N."/>
            <person name="Nakamura Y."/>
            <person name="Tabata S."/>
            <person name="Ida S."/>
            <person name="Kurokawa K."/>
            <person name="Ohta H."/>
        </authorList>
    </citation>
    <scope>NUCLEOTIDE SEQUENCE [LARGE SCALE GENOMIC DNA]</scope>
    <source>
        <strain evidence="3 4">NIES-2285</strain>
    </source>
</reference>
<keyword evidence="4" id="KW-1185">Reference proteome</keyword>
<gene>
    <name evidence="3" type="ORF">KFL_005120010</name>
</gene>
<dbReference type="InterPro" id="IPR006652">
    <property type="entry name" value="Kelch_1"/>
</dbReference>
<keyword evidence="1" id="KW-0880">Kelch repeat</keyword>
<evidence type="ECO:0000313" key="4">
    <source>
        <dbReference type="Proteomes" id="UP000054558"/>
    </source>
</evidence>
<dbReference type="EMBL" id="DF237461">
    <property type="protein sequence ID" value="GAQ89330.1"/>
    <property type="molecule type" value="Genomic_DNA"/>
</dbReference>
<dbReference type="SMART" id="SM00612">
    <property type="entry name" value="Kelch"/>
    <property type="match status" value="1"/>
</dbReference>
<dbReference type="SUPFAM" id="SSF117281">
    <property type="entry name" value="Kelch motif"/>
    <property type="match status" value="1"/>
</dbReference>
<dbReference type="PANTHER" id="PTHR46344:SF27">
    <property type="entry name" value="KELCH REPEAT SUPERFAMILY PROTEIN"/>
    <property type="match status" value="1"/>
</dbReference>
<dbReference type="Pfam" id="PF01344">
    <property type="entry name" value="Kelch_1"/>
    <property type="match status" value="1"/>
</dbReference>
<dbReference type="Gene3D" id="2.120.10.80">
    <property type="entry name" value="Kelch-type beta propeller"/>
    <property type="match status" value="1"/>
</dbReference>
<evidence type="ECO:0000256" key="1">
    <source>
        <dbReference type="ARBA" id="ARBA00022441"/>
    </source>
</evidence>
<dbReference type="Proteomes" id="UP000054558">
    <property type="component" value="Unassembled WGS sequence"/>
</dbReference>
<sequence length="194" mass="21335">MYDPQTNRWTQVADIPTPRGDLMCASLNGLVYAIGGYYDSTNQFLANQFSFKNEVYDPRTNKWTTKAPMLTARGDAGIAVLDNDRILVVGGEGHIRNDSNIKVPRHVNEVYYAVDDVWVQKGMIPTARFRCGAADAGGLAFVFGGADLCPDGNLGCPAQTTVEVFLDVVHPRIYMYLKDQPEESVDIPAGTNQI</sequence>
<dbReference type="STRING" id="105231.A0A1Y1IEJ2"/>
<dbReference type="OMA" id="GWRRIAN"/>
<keyword evidence="2" id="KW-0677">Repeat</keyword>
<dbReference type="PANTHER" id="PTHR46344">
    <property type="entry name" value="OS02G0202900 PROTEIN"/>
    <property type="match status" value="1"/>
</dbReference>
<dbReference type="AlphaFoldDB" id="A0A1Y1IEJ2"/>
<evidence type="ECO:0008006" key="5">
    <source>
        <dbReference type="Google" id="ProtNLM"/>
    </source>
</evidence>
<dbReference type="OrthoDB" id="191037at2759"/>
<accession>A0A1Y1IEJ2</accession>